<protein>
    <submittedName>
        <fullName evidence="2">Ribonuclease II</fullName>
    </submittedName>
</protein>
<dbReference type="Proteomes" id="UP000077519">
    <property type="component" value="Unassembled WGS sequence"/>
</dbReference>
<dbReference type="InterPro" id="IPR001900">
    <property type="entry name" value="RNase_II/R"/>
</dbReference>
<evidence type="ECO:0000259" key="1">
    <source>
        <dbReference type="SMART" id="SM00955"/>
    </source>
</evidence>
<dbReference type="PANTHER" id="PTHR23355:SF9">
    <property type="entry name" value="DIS3-LIKE EXONUCLEASE 2"/>
    <property type="match status" value="1"/>
</dbReference>
<dbReference type="SUPFAM" id="SSF50249">
    <property type="entry name" value="Nucleic acid-binding proteins"/>
    <property type="match status" value="1"/>
</dbReference>
<dbReference type="InterPro" id="IPR050180">
    <property type="entry name" value="RNR_Ribonuclease"/>
</dbReference>
<reference evidence="2 3" key="1">
    <citation type="submission" date="2016-03" db="EMBL/GenBank/DDBJ databases">
        <title>Genome sequence of Rhodococcus kyotonensis KB10.</title>
        <authorList>
            <person name="Jeong H."/>
            <person name="Hong C.E."/>
            <person name="Jo S.H."/>
            <person name="Park J.M."/>
        </authorList>
    </citation>
    <scope>NUCLEOTIDE SEQUENCE [LARGE SCALE GENOMIC DNA]</scope>
    <source>
        <strain evidence="2 3">KB10</strain>
    </source>
</reference>
<gene>
    <name evidence="2" type="ORF">A3K89_00640</name>
</gene>
<dbReference type="InterPro" id="IPR012340">
    <property type="entry name" value="NA-bd_OB-fold"/>
</dbReference>
<sequence>MAPIRLPVSTFDFRAIRSEFDLREAFFDDAMAEAAAPVDRYAAERDDRTDLALVTIDPPGSMDLDQAVHIERVASGFVVHYAIADVGALVAPGGALDAETRERGQTYYLPDESVPLHPRVLSEGSASLLPNETRAAALWRIELDSNGEAVAWTVSRALVKSVARLDYAGVQADFDAGTPHPSIAALAEFGALRAQAAVLRGSIDITLPEQEVVRDGDSWRIELQGRTDVDAWNAEVSLLTGMCAARIMLDARVGLLRTLPPASEDALATLRTTADTLGIEWPAGASAGAVLAGLPRDAPETLAMMTEATGLLRGADYAAFDGELPPVTEHAGIGAPYAHVTAPLRRLSDRYATEVCLAVVGDTEIPVWARTALPDLPAVMRSSDSTASKVDRACIDLTEATVLAGRVGEEFGALVLRGADGKRDAEVFLDDPIVIGKCTGEPPEGEKVTVRLTVADTDSRRIQFGYESP</sequence>
<feature type="domain" description="RNB" evidence="1">
    <location>
        <begin position="45"/>
        <end position="362"/>
    </location>
</feature>
<evidence type="ECO:0000313" key="3">
    <source>
        <dbReference type="Proteomes" id="UP000077519"/>
    </source>
</evidence>
<dbReference type="PANTHER" id="PTHR23355">
    <property type="entry name" value="RIBONUCLEASE"/>
    <property type="match status" value="1"/>
</dbReference>
<dbReference type="Pfam" id="PF18614">
    <property type="entry name" value="RNase_II_C_S1"/>
    <property type="match status" value="1"/>
</dbReference>
<dbReference type="InterPro" id="IPR040596">
    <property type="entry name" value="RNase_II_C_S1"/>
</dbReference>
<name>A0A177YP87_9NOCA</name>
<comment type="caution">
    <text evidence="2">The sequence shown here is derived from an EMBL/GenBank/DDBJ whole genome shotgun (WGS) entry which is preliminary data.</text>
</comment>
<evidence type="ECO:0000313" key="2">
    <source>
        <dbReference type="EMBL" id="OAK57355.1"/>
    </source>
</evidence>
<dbReference type="SMART" id="SM00955">
    <property type="entry name" value="RNB"/>
    <property type="match status" value="1"/>
</dbReference>
<dbReference type="AlphaFoldDB" id="A0A177YP87"/>
<dbReference type="GO" id="GO:0006402">
    <property type="term" value="P:mRNA catabolic process"/>
    <property type="evidence" value="ECO:0007669"/>
    <property type="project" value="TreeGrafter"/>
</dbReference>
<dbReference type="GO" id="GO:0005829">
    <property type="term" value="C:cytosol"/>
    <property type="evidence" value="ECO:0007669"/>
    <property type="project" value="TreeGrafter"/>
</dbReference>
<dbReference type="Pfam" id="PF00773">
    <property type="entry name" value="RNB"/>
    <property type="match status" value="1"/>
</dbReference>
<dbReference type="EMBL" id="LVHI01000001">
    <property type="protein sequence ID" value="OAK57355.1"/>
    <property type="molecule type" value="Genomic_DNA"/>
</dbReference>
<proteinExistence type="predicted"/>
<organism evidence="2 3">
    <name type="scientific">Rhodococcoides kyotonense</name>
    <dbReference type="NCBI Taxonomy" id="398843"/>
    <lineage>
        <taxon>Bacteria</taxon>
        <taxon>Bacillati</taxon>
        <taxon>Actinomycetota</taxon>
        <taxon>Actinomycetes</taxon>
        <taxon>Mycobacteriales</taxon>
        <taxon>Nocardiaceae</taxon>
        <taxon>Rhodococcoides</taxon>
    </lineage>
</organism>
<dbReference type="GO" id="GO:0004540">
    <property type="term" value="F:RNA nuclease activity"/>
    <property type="evidence" value="ECO:0007669"/>
    <property type="project" value="InterPro"/>
</dbReference>
<accession>A0A177YP87</accession>
<keyword evidence="3" id="KW-1185">Reference proteome</keyword>
<dbReference type="GO" id="GO:0003723">
    <property type="term" value="F:RNA binding"/>
    <property type="evidence" value="ECO:0007669"/>
    <property type="project" value="InterPro"/>
</dbReference>